<name>A0A1L9SSS1_9EURO</name>
<keyword evidence="2 6" id="KW-0812">Transmembrane</keyword>
<evidence type="ECO:0000256" key="5">
    <source>
        <dbReference type="SAM" id="MobiDB-lite"/>
    </source>
</evidence>
<evidence type="ECO:0000313" key="8">
    <source>
        <dbReference type="Proteomes" id="UP000184188"/>
    </source>
</evidence>
<dbReference type="SUPFAM" id="SSF144083">
    <property type="entry name" value="Magnesium transport protein CorA, transmembrane region"/>
    <property type="match status" value="1"/>
</dbReference>
<organism evidence="7 8">
    <name type="scientific">Penicilliopsis zonata CBS 506.65</name>
    <dbReference type="NCBI Taxonomy" id="1073090"/>
    <lineage>
        <taxon>Eukaryota</taxon>
        <taxon>Fungi</taxon>
        <taxon>Dikarya</taxon>
        <taxon>Ascomycota</taxon>
        <taxon>Pezizomycotina</taxon>
        <taxon>Eurotiomycetes</taxon>
        <taxon>Eurotiomycetidae</taxon>
        <taxon>Eurotiales</taxon>
        <taxon>Aspergillaceae</taxon>
        <taxon>Penicilliopsis</taxon>
    </lineage>
</organism>
<dbReference type="STRING" id="1073090.A0A1L9SSS1"/>
<comment type="subcellular location">
    <subcellularLocation>
        <location evidence="1">Membrane</location>
        <topology evidence="1">Multi-pass membrane protein</topology>
    </subcellularLocation>
</comment>
<evidence type="ECO:0000256" key="6">
    <source>
        <dbReference type="SAM" id="Phobius"/>
    </source>
</evidence>
<dbReference type="PANTHER" id="PTHR47685:SF1">
    <property type="entry name" value="MAGNESIUM TRANSPORT PROTEIN CORA"/>
    <property type="match status" value="1"/>
</dbReference>
<evidence type="ECO:0000313" key="7">
    <source>
        <dbReference type="EMBL" id="OJJ50141.1"/>
    </source>
</evidence>
<reference evidence="8" key="1">
    <citation type="journal article" date="2017" name="Genome Biol.">
        <title>Comparative genomics reveals high biological diversity and specific adaptations in the industrially and medically important fungal genus Aspergillus.</title>
        <authorList>
            <person name="de Vries R.P."/>
            <person name="Riley R."/>
            <person name="Wiebenga A."/>
            <person name="Aguilar-Osorio G."/>
            <person name="Amillis S."/>
            <person name="Uchima C.A."/>
            <person name="Anderluh G."/>
            <person name="Asadollahi M."/>
            <person name="Askin M."/>
            <person name="Barry K."/>
            <person name="Battaglia E."/>
            <person name="Bayram O."/>
            <person name="Benocci T."/>
            <person name="Braus-Stromeyer S.A."/>
            <person name="Caldana C."/>
            <person name="Canovas D."/>
            <person name="Cerqueira G.C."/>
            <person name="Chen F."/>
            <person name="Chen W."/>
            <person name="Choi C."/>
            <person name="Clum A."/>
            <person name="Dos Santos R.A."/>
            <person name="Damasio A.R."/>
            <person name="Diallinas G."/>
            <person name="Emri T."/>
            <person name="Fekete E."/>
            <person name="Flipphi M."/>
            <person name="Freyberg S."/>
            <person name="Gallo A."/>
            <person name="Gournas C."/>
            <person name="Habgood R."/>
            <person name="Hainaut M."/>
            <person name="Harispe M.L."/>
            <person name="Henrissat B."/>
            <person name="Hilden K.S."/>
            <person name="Hope R."/>
            <person name="Hossain A."/>
            <person name="Karabika E."/>
            <person name="Karaffa L."/>
            <person name="Karanyi Z."/>
            <person name="Krasevec N."/>
            <person name="Kuo A."/>
            <person name="Kusch H."/>
            <person name="LaButti K."/>
            <person name="Lagendijk E.L."/>
            <person name="Lapidus A."/>
            <person name="Levasseur A."/>
            <person name="Lindquist E."/>
            <person name="Lipzen A."/>
            <person name="Logrieco A.F."/>
            <person name="MacCabe A."/>
            <person name="Maekelae M.R."/>
            <person name="Malavazi I."/>
            <person name="Melin P."/>
            <person name="Meyer V."/>
            <person name="Mielnichuk N."/>
            <person name="Miskei M."/>
            <person name="Molnar A.P."/>
            <person name="Mule G."/>
            <person name="Ngan C.Y."/>
            <person name="Orejas M."/>
            <person name="Orosz E."/>
            <person name="Ouedraogo J.P."/>
            <person name="Overkamp K.M."/>
            <person name="Park H.-S."/>
            <person name="Perrone G."/>
            <person name="Piumi F."/>
            <person name="Punt P.J."/>
            <person name="Ram A.F."/>
            <person name="Ramon A."/>
            <person name="Rauscher S."/>
            <person name="Record E."/>
            <person name="Riano-Pachon D.M."/>
            <person name="Robert V."/>
            <person name="Roehrig J."/>
            <person name="Ruller R."/>
            <person name="Salamov A."/>
            <person name="Salih N.S."/>
            <person name="Samson R.A."/>
            <person name="Sandor E."/>
            <person name="Sanguinetti M."/>
            <person name="Schuetze T."/>
            <person name="Sepcic K."/>
            <person name="Shelest E."/>
            <person name="Sherlock G."/>
            <person name="Sophianopoulou V."/>
            <person name="Squina F.M."/>
            <person name="Sun H."/>
            <person name="Susca A."/>
            <person name="Todd R.B."/>
            <person name="Tsang A."/>
            <person name="Unkles S.E."/>
            <person name="van de Wiele N."/>
            <person name="van Rossen-Uffink D."/>
            <person name="Oliveira J.V."/>
            <person name="Vesth T.C."/>
            <person name="Visser J."/>
            <person name="Yu J.-H."/>
            <person name="Zhou M."/>
            <person name="Andersen M.R."/>
            <person name="Archer D.B."/>
            <person name="Baker S.E."/>
            <person name="Benoit I."/>
            <person name="Brakhage A.A."/>
            <person name="Braus G.H."/>
            <person name="Fischer R."/>
            <person name="Frisvad J.C."/>
            <person name="Goldman G.H."/>
            <person name="Houbraken J."/>
            <person name="Oakley B."/>
            <person name="Pocsi I."/>
            <person name="Scazzocchio C."/>
            <person name="Seiboth B."/>
            <person name="vanKuyk P.A."/>
            <person name="Wortman J."/>
            <person name="Dyer P.S."/>
            <person name="Grigoriev I.V."/>
        </authorList>
    </citation>
    <scope>NUCLEOTIDE SEQUENCE [LARGE SCALE GENOMIC DNA]</scope>
    <source>
        <strain evidence="8">CBS 506.65</strain>
    </source>
</reference>
<dbReference type="VEuPathDB" id="FungiDB:ASPZODRAFT_1115189"/>
<dbReference type="Gene3D" id="1.20.58.340">
    <property type="entry name" value="Magnesium transport protein CorA, transmembrane region"/>
    <property type="match status" value="1"/>
</dbReference>
<protein>
    <submittedName>
        <fullName evidence="7">Uncharacterized protein</fullName>
    </submittedName>
</protein>
<keyword evidence="4 6" id="KW-0472">Membrane</keyword>
<dbReference type="Pfam" id="PF01544">
    <property type="entry name" value="CorA"/>
    <property type="match status" value="1"/>
</dbReference>
<feature type="region of interest" description="Disordered" evidence="5">
    <location>
        <begin position="417"/>
        <end position="464"/>
    </location>
</feature>
<accession>A0A1L9SSS1</accession>
<evidence type="ECO:0000256" key="4">
    <source>
        <dbReference type="ARBA" id="ARBA00023136"/>
    </source>
</evidence>
<dbReference type="InterPro" id="IPR045863">
    <property type="entry name" value="CorA_TM1_TM2"/>
</dbReference>
<sequence length="464" mass="53179">MPYLFWGEAPMKTTGESKPSQLGHDYEVRSGGQKVSKVVHESLTLDQYYYASLENTQERDQSQVVGRYFDAQRKKLEEATKKSSSSTPVSPDIMSKKQILMVNQLWIWVLYDDTIITSTTHQPDDAQITFLQRILNKLRDQNGNSEFLVSDIVGLIMDTAANLFDAQEIEITNAEKGKRSPMEIFRESIQQVRDQETILFDTFFKSLKRSDDEKKGKKPTRGEQVWDLLYKWSRDNPYEDIEVETGLLAEIKDILDELNMLRNLAQDQIHVGALWEKATGKPEWNRPVTPSEREEQIKDMIEDVRSVQDSINSLLDLKQKEATIVEAKATRRQSDSVMVFTVVTIVFLPASFLVSLFALNVADYPHEDGAVTYQGRWIFPIIFVASLGFSLVFVPFAFNASLLKVLVKQKAEKHWNEMKKRENNQTRNQQDPADGETRSLAGQDQQDKDPEPPMKMDPNNADNV</sequence>
<evidence type="ECO:0000256" key="1">
    <source>
        <dbReference type="ARBA" id="ARBA00004141"/>
    </source>
</evidence>
<dbReference type="GO" id="GO:0046873">
    <property type="term" value="F:metal ion transmembrane transporter activity"/>
    <property type="evidence" value="ECO:0007669"/>
    <property type="project" value="InterPro"/>
</dbReference>
<proteinExistence type="predicted"/>
<dbReference type="OrthoDB" id="4364898at2759"/>
<evidence type="ECO:0000256" key="3">
    <source>
        <dbReference type="ARBA" id="ARBA00022989"/>
    </source>
</evidence>
<dbReference type="InterPro" id="IPR002523">
    <property type="entry name" value="MgTranspt_CorA/ZnTranspt_ZntB"/>
</dbReference>
<dbReference type="GeneID" id="34607485"/>
<feature type="transmembrane region" description="Helical" evidence="6">
    <location>
        <begin position="337"/>
        <end position="357"/>
    </location>
</feature>
<feature type="transmembrane region" description="Helical" evidence="6">
    <location>
        <begin position="377"/>
        <end position="398"/>
    </location>
</feature>
<dbReference type="InterPro" id="IPR050829">
    <property type="entry name" value="CorA_MIT"/>
</dbReference>
<keyword evidence="3 6" id="KW-1133">Transmembrane helix</keyword>
<dbReference type="GO" id="GO:0016020">
    <property type="term" value="C:membrane"/>
    <property type="evidence" value="ECO:0007669"/>
    <property type="project" value="UniProtKB-SubCell"/>
</dbReference>
<dbReference type="EMBL" id="KV878337">
    <property type="protein sequence ID" value="OJJ50141.1"/>
    <property type="molecule type" value="Genomic_DNA"/>
</dbReference>
<dbReference type="RefSeq" id="XP_022584651.1">
    <property type="nucleotide sequence ID" value="XM_022721020.1"/>
</dbReference>
<dbReference type="PANTHER" id="PTHR47685">
    <property type="entry name" value="MAGNESIUM TRANSPORT PROTEIN CORA"/>
    <property type="match status" value="1"/>
</dbReference>
<evidence type="ECO:0000256" key="2">
    <source>
        <dbReference type="ARBA" id="ARBA00022692"/>
    </source>
</evidence>
<dbReference type="Proteomes" id="UP000184188">
    <property type="component" value="Unassembled WGS sequence"/>
</dbReference>
<feature type="compositionally biased region" description="Basic and acidic residues" evidence="5">
    <location>
        <begin position="445"/>
        <end position="454"/>
    </location>
</feature>
<keyword evidence="8" id="KW-1185">Reference proteome</keyword>
<dbReference type="AlphaFoldDB" id="A0A1L9SSS1"/>
<gene>
    <name evidence="7" type="ORF">ASPZODRAFT_1115189</name>
</gene>